<keyword evidence="1" id="KW-0812">Transmembrane</keyword>
<reference evidence="7 13" key="6">
    <citation type="submission" date="2023-03" db="EMBL/GenBank/DDBJ databases">
        <title>Complete genome sequence of an Enterococcus faecalis urinary isolate.</title>
        <authorList>
            <person name="Brauer A.L."/>
            <person name="Armbruster C.E."/>
        </authorList>
    </citation>
    <scope>NUCLEOTIDE SEQUENCE [LARGE SCALE GENOMIC DNA]</scope>
    <source>
        <strain evidence="7 13">3143</strain>
    </source>
</reference>
<dbReference type="EMBL" id="UGIX01000001">
    <property type="protein sequence ID" value="STP65924.1"/>
    <property type="molecule type" value="Genomic_DNA"/>
</dbReference>
<reference evidence="3 11" key="4">
    <citation type="submission" date="2020-08" db="EMBL/GenBank/DDBJ databases">
        <title>Enterococcus faecalis SF28073 genome assembly.</title>
        <authorList>
            <person name="Duerkop B.A."/>
            <person name="Johnson C.N."/>
        </authorList>
    </citation>
    <scope>NUCLEOTIDE SEQUENCE [LARGE SCALE GENOMIC DNA]</scope>
    <source>
        <strain evidence="3 11">SF28073</strain>
    </source>
</reference>
<dbReference type="EMBL" id="SEWT01000002">
    <property type="protein sequence ID" value="RYU34521.1"/>
    <property type="molecule type" value="Genomic_DNA"/>
</dbReference>
<evidence type="ECO:0000256" key="1">
    <source>
        <dbReference type="SAM" id="Phobius"/>
    </source>
</evidence>
<organism evidence="3 11">
    <name type="scientific">Enterococcus faecalis</name>
    <name type="common">Streptococcus faecalis</name>
    <dbReference type="NCBI Taxonomy" id="1351"/>
    <lineage>
        <taxon>Bacteria</taxon>
        <taxon>Bacillati</taxon>
        <taxon>Bacillota</taxon>
        <taxon>Bacilli</taxon>
        <taxon>Lactobacillales</taxon>
        <taxon>Enterococcaceae</taxon>
        <taxon>Enterococcus</taxon>
    </lineage>
</organism>
<sequence length="117" mass="13992">MRQKYSGNLLFTAMAIVYLMSFLALQLLEERQLTQKFTQATQEYYAGKSIFHLFLADVKQNRRKLKTEERLVYAQVTLDYTYKNEQLRITVLLNKSGRKYQYQERVSHQKKAETILE</sequence>
<dbReference type="NCBIfam" id="NF041014">
    <property type="entry name" value="pilin_ComGG_2"/>
    <property type="match status" value="1"/>
</dbReference>
<feature type="transmembrane region" description="Helical" evidence="1">
    <location>
        <begin position="7"/>
        <end position="28"/>
    </location>
</feature>
<reference evidence="4 10" key="3">
    <citation type="submission" date="2019-02" db="EMBL/GenBank/DDBJ databases">
        <title>From farm to fork: dissemination of Tn554::fexA-optrA in linezolid-resistant Enterococcus faecalis clones from chicken feces and meat in Tunisia.</title>
        <authorList>
            <person name="Tedim A.P."/>
            <person name="Elghaieb H."/>
            <person name="Abbassi M.S."/>
            <person name="Novais C."/>
            <person name="Hassen A."/>
            <person name="Peixe L."/>
            <person name="Freitas A.R."/>
        </authorList>
    </citation>
    <scope>NUCLEOTIDE SEQUENCE [LARGE SCALE GENOMIC DNA]</scope>
    <source>
        <strain evidence="4 10">728T</strain>
    </source>
</reference>
<gene>
    <name evidence="6" type="primary">comGG</name>
    <name evidence="2" type="ORF">DAI13_09960</name>
    <name evidence="4" type="ORF">EU507_03375</name>
    <name evidence="3" type="ORF">H9Q64_01155</name>
    <name evidence="5" type="ORF">NCTC13379_01862</name>
    <name evidence="7" type="ORF">P0083_09745</name>
    <name evidence="6" type="ORF">P0D81_07255</name>
</gene>
<protein>
    <submittedName>
        <fullName evidence="6">Competence type IV pilus minor pilin ComGG</fullName>
    </submittedName>
</protein>
<evidence type="ECO:0000313" key="7">
    <source>
        <dbReference type="EMBL" id="WER41616.1"/>
    </source>
</evidence>
<keyword evidence="1" id="KW-0472">Membrane</keyword>
<reference evidence="6 12" key="5">
    <citation type="submission" date="2023-02" db="EMBL/GenBank/DDBJ databases">
        <title>Results of the 2020 Genomic Proficiency Test for the network of European Union Reference Laboratory for Antimicrobial Resistance assessing whole genome sequencing capacities.</title>
        <authorList>
            <person name="Hoffmann M."/>
            <person name="Luo Y."/>
            <person name="Sorensen L.H."/>
            <person name="Pedersen S.K."/>
            <person name="Hendriksen R.S."/>
        </authorList>
    </citation>
    <scope>NUCLEOTIDE SEQUENCE [LARGE SCALE GENOMIC DNA]</scope>
    <source>
        <strain evidence="6 12">GENOMIC22-006</strain>
    </source>
</reference>
<evidence type="ECO:0000313" key="10">
    <source>
        <dbReference type="Proteomes" id="UP000292223"/>
    </source>
</evidence>
<reference evidence="5 9" key="2">
    <citation type="submission" date="2018-06" db="EMBL/GenBank/DDBJ databases">
        <authorList>
            <consortium name="Pathogen Informatics"/>
            <person name="Doyle S."/>
        </authorList>
    </citation>
    <scope>NUCLEOTIDE SEQUENCE [LARGE SCALE GENOMIC DNA]</scope>
    <source>
        <strain evidence="5 9">NCTC13379</strain>
    </source>
</reference>
<dbReference type="OMA" id="MIHFLMI"/>
<dbReference type="Proteomes" id="UP000254396">
    <property type="component" value="Unassembled WGS sequence"/>
</dbReference>
<keyword evidence="1" id="KW-1133">Transmembrane helix</keyword>
<dbReference type="Proteomes" id="UP001222182">
    <property type="component" value="Chromosome"/>
</dbReference>
<evidence type="ECO:0000313" key="9">
    <source>
        <dbReference type="Proteomes" id="UP000254396"/>
    </source>
</evidence>
<dbReference type="Proteomes" id="UP001221642">
    <property type="component" value="Chromosome"/>
</dbReference>
<evidence type="ECO:0000313" key="6">
    <source>
        <dbReference type="EMBL" id="WEH23813.1"/>
    </source>
</evidence>
<dbReference type="InterPro" id="IPR047665">
    <property type="entry name" value="ComGG_streptococcus-type"/>
</dbReference>
<evidence type="ECO:0000313" key="3">
    <source>
        <dbReference type="EMBL" id="QNP37938.1"/>
    </source>
</evidence>
<dbReference type="Proteomes" id="UP000244140">
    <property type="component" value="Unassembled WGS sequence"/>
</dbReference>
<dbReference type="EMBL" id="CP119528">
    <property type="protein sequence ID" value="WER41616.1"/>
    <property type="molecule type" value="Genomic_DNA"/>
</dbReference>
<dbReference type="EMBL" id="CP119159">
    <property type="protein sequence ID" value="WEH23813.1"/>
    <property type="molecule type" value="Genomic_DNA"/>
</dbReference>
<evidence type="ECO:0000313" key="5">
    <source>
        <dbReference type="EMBL" id="STP65924.1"/>
    </source>
</evidence>
<dbReference type="EMBL" id="PZZH01000001">
    <property type="protein sequence ID" value="PTN78057.1"/>
    <property type="molecule type" value="Genomic_DNA"/>
</dbReference>
<evidence type="ECO:0000313" key="8">
    <source>
        <dbReference type="Proteomes" id="UP000244140"/>
    </source>
</evidence>
<dbReference type="Proteomes" id="UP000292223">
    <property type="component" value="Unassembled WGS sequence"/>
</dbReference>
<evidence type="ECO:0000313" key="13">
    <source>
        <dbReference type="Proteomes" id="UP001222182"/>
    </source>
</evidence>
<accession>A0A2R6UDT3</accession>
<proteinExistence type="predicted"/>
<dbReference type="Proteomes" id="UP000516122">
    <property type="component" value="Chromosome"/>
</dbReference>
<evidence type="ECO:0000313" key="2">
    <source>
        <dbReference type="EMBL" id="PTN78057.1"/>
    </source>
</evidence>
<evidence type="ECO:0000313" key="4">
    <source>
        <dbReference type="EMBL" id="RYU34521.1"/>
    </source>
</evidence>
<dbReference type="EMBL" id="CP060804">
    <property type="protein sequence ID" value="QNP37938.1"/>
    <property type="molecule type" value="Genomic_DNA"/>
</dbReference>
<evidence type="ECO:0000313" key="12">
    <source>
        <dbReference type="Proteomes" id="UP001221642"/>
    </source>
</evidence>
<dbReference type="RefSeq" id="WP_002357061.1">
    <property type="nucleotide sequence ID" value="NZ_AP025270.1"/>
</dbReference>
<name>A0A2R6UDT3_ENTFL</name>
<reference evidence="2 8" key="1">
    <citation type="submission" date="2018-04" db="EMBL/GenBank/DDBJ databases">
        <authorList>
            <person name="Van Tyne D."/>
        </authorList>
    </citation>
    <scope>NUCLEOTIDE SEQUENCE [LARGE SCALE GENOMIC DNA]</scope>
    <source>
        <strain evidence="2 8">B2535</strain>
    </source>
</reference>
<dbReference type="AlphaFoldDB" id="A0A2R6UDT3"/>
<evidence type="ECO:0000313" key="11">
    <source>
        <dbReference type="Proteomes" id="UP000516122"/>
    </source>
</evidence>